<evidence type="ECO:0000313" key="2">
    <source>
        <dbReference type="Proteomes" id="UP000499080"/>
    </source>
</evidence>
<accession>A0A4Y2ENZ8</accession>
<protein>
    <submittedName>
        <fullName evidence="1">Uncharacterized protein</fullName>
    </submittedName>
</protein>
<proteinExistence type="predicted"/>
<evidence type="ECO:0000313" key="1">
    <source>
        <dbReference type="EMBL" id="GBM30237.1"/>
    </source>
</evidence>
<sequence>MIVFTLTDGTRDNRTISGFDPKSERSTIPVTKSYAKFHQSGFLVRVAIFTGTRQIDELLVDISGPNFGTDLQFWCNDHILHSSSLFHFEVTVFIFRQSGKSSFLDTVESKT</sequence>
<dbReference type="Proteomes" id="UP000499080">
    <property type="component" value="Unassembled WGS sequence"/>
</dbReference>
<reference evidence="1 2" key="1">
    <citation type="journal article" date="2019" name="Sci. Rep.">
        <title>Orb-weaving spider Araneus ventricosus genome elucidates the spidroin gene catalogue.</title>
        <authorList>
            <person name="Kono N."/>
            <person name="Nakamura H."/>
            <person name="Ohtoshi R."/>
            <person name="Moran D.A.P."/>
            <person name="Shinohara A."/>
            <person name="Yoshida Y."/>
            <person name="Fujiwara M."/>
            <person name="Mori M."/>
            <person name="Tomita M."/>
            <person name="Arakawa K."/>
        </authorList>
    </citation>
    <scope>NUCLEOTIDE SEQUENCE [LARGE SCALE GENOMIC DNA]</scope>
</reference>
<dbReference type="AlphaFoldDB" id="A0A4Y2ENZ8"/>
<organism evidence="1 2">
    <name type="scientific">Araneus ventricosus</name>
    <name type="common">Orbweaver spider</name>
    <name type="synonym">Epeira ventricosa</name>
    <dbReference type="NCBI Taxonomy" id="182803"/>
    <lineage>
        <taxon>Eukaryota</taxon>
        <taxon>Metazoa</taxon>
        <taxon>Ecdysozoa</taxon>
        <taxon>Arthropoda</taxon>
        <taxon>Chelicerata</taxon>
        <taxon>Arachnida</taxon>
        <taxon>Araneae</taxon>
        <taxon>Araneomorphae</taxon>
        <taxon>Entelegynae</taxon>
        <taxon>Araneoidea</taxon>
        <taxon>Araneidae</taxon>
        <taxon>Araneus</taxon>
    </lineage>
</organism>
<gene>
    <name evidence="1" type="ORF">AVEN_165831_1</name>
</gene>
<keyword evidence="2" id="KW-1185">Reference proteome</keyword>
<dbReference type="EMBL" id="BGPR01000654">
    <property type="protein sequence ID" value="GBM30237.1"/>
    <property type="molecule type" value="Genomic_DNA"/>
</dbReference>
<name>A0A4Y2ENZ8_ARAVE</name>
<comment type="caution">
    <text evidence="1">The sequence shown here is derived from an EMBL/GenBank/DDBJ whole genome shotgun (WGS) entry which is preliminary data.</text>
</comment>